<evidence type="ECO:0000313" key="2">
    <source>
        <dbReference type="EMBL" id="MPM83538.1"/>
    </source>
</evidence>
<protein>
    <submittedName>
        <fullName evidence="2">Uncharacterized protein</fullName>
    </submittedName>
</protein>
<feature type="transmembrane region" description="Helical" evidence="1">
    <location>
        <begin position="73"/>
        <end position="94"/>
    </location>
</feature>
<proteinExistence type="predicted"/>
<gene>
    <name evidence="2" type="ORF">SDC9_130602</name>
</gene>
<dbReference type="EMBL" id="VSSQ01032313">
    <property type="protein sequence ID" value="MPM83538.1"/>
    <property type="molecule type" value="Genomic_DNA"/>
</dbReference>
<organism evidence="2">
    <name type="scientific">bioreactor metagenome</name>
    <dbReference type="NCBI Taxonomy" id="1076179"/>
    <lineage>
        <taxon>unclassified sequences</taxon>
        <taxon>metagenomes</taxon>
        <taxon>ecological metagenomes</taxon>
    </lineage>
</organism>
<keyword evidence="1" id="KW-1133">Transmembrane helix</keyword>
<name>A0A645D393_9ZZZZ</name>
<feature type="transmembrane region" description="Helical" evidence="1">
    <location>
        <begin position="48"/>
        <end position="67"/>
    </location>
</feature>
<keyword evidence="1" id="KW-0812">Transmembrane</keyword>
<evidence type="ECO:0000256" key="1">
    <source>
        <dbReference type="SAM" id="Phobius"/>
    </source>
</evidence>
<feature type="transmembrane region" description="Helical" evidence="1">
    <location>
        <begin position="155"/>
        <end position="173"/>
    </location>
</feature>
<accession>A0A645D393</accession>
<comment type="caution">
    <text evidence="2">The sequence shown here is derived from an EMBL/GenBank/DDBJ whole genome shotgun (WGS) entry which is preliminary data.</text>
</comment>
<keyword evidence="1" id="KW-0472">Membrane</keyword>
<feature type="transmembrane region" description="Helical" evidence="1">
    <location>
        <begin position="124"/>
        <end position="143"/>
    </location>
</feature>
<reference evidence="2" key="1">
    <citation type="submission" date="2019-08" db="EMBL/GenBank/DDBJ databases">
        <authorList>
            <person name="Kucharzyk K."/>
            <person name="Murdoch R.W."/>
            <person name="Higgins S."/>
            <person name="Loffler F."/>
        </authorList>
    </citation>
    <scope>NUCLEOTIDE SEQUENCE</scope>
</reference>
<dbReference type="AlphaFoldDB" id="A0A645D393"/>
<sequence>MDLEQLKAEWQELSKRVEKYETLNQQNTINMLQTRTISTKGKMEKYEIIFFAISVFYAIFLSCALFINTERLIANETIMVGIGVFVVAGAWQLYKILLLQKMKIDRCSVIELQKRALRYKALTLGRLIGGMILLIPTLLLFYYFQRDLMPQELLLVTSVGAFFGLAIGLKTFFSQWSNINQLITDLKELKHLDSSLG</sequence>